<dbReference type="InterPro" id="IPR012427">
    <property type="entry name" value="DUF1622"/>
</dbReference>
<dbReference type="Proteomes" id="UP000184032">
    <property type="component" value="Unassembled WGS sequence"/>
</dbReference>
<dbReference type="OrthoDB" id="1701800at2"/>
<accession>A0A1M5UFH7</accession>
<feature type="transmembrane region" description="Helical" evidence="1">
    <location>
        <begin position="81"/>
        <end position="99"/>
    </location>
</feature>
<gene>
    <name evidence="2" type="ORF">SAMN02745245_01756</name>
</gene>
<keyword evidence="1" id="KW-0472">Membrane</keyword>
<evidence type="ECO:0000313" key="2">
    <source>
        <dbReference type="EMBL" id="SHH61792.1"/>
    </source>
</evidence>
<name>A0A1M5UFH7_9FIRM</name>
<sequence length="109" mass="11745">MQIVAPLLTGIVLVVKLISVAVLMIGLFLNLKDLTIGVLEKDAIQINIVKNRLGGVVLLGLEILIIADIVETIINPAFDEIALLAAIVAIRTVISYFLNKEIQETGSKI</sequence>
<keyword evidence="3" id="KW-1185">Reference proteome</keyword>
<dbReference type="PANTHER" id="PTHR38468">
    <property type="entry name" value="SLL0939 PROTEIN"/>
    <property type="match status" value="1"/>
</dbReference>
<dbReference type="AlphaFoldDB" id="A0A1M5UFH7"/>
<dbReference type="Pfam" id="PF07784">
    <property type="entry name" value="DUF1622"/>
    <property type="match status" value="1"/>
</dbReference>
<reference evidence="3" key="1">
    <citation type="submission" date="2016-11" db="EMBL/GenBank/DDBJ databases">
        <authorList>
            <person name="Varghese N."/>
            <person name="Submissions S."/>
        </authorList>
    </citation>
    <scope>NUCLEOTIDE SEQUENCE [LARGE SCALE GENOMIC DNA]</scope>
    <source>
        <strain evidence="3">DSM 21120</strain>
    </source>
</reference>
<organism evidence="2 3">
    <name type="scientific">Anaerosphaera aminiphila DSM 21120</name>
    <dbReference type="NCBI Taxonomy" id="1120995"/>
    <lineage>
        <taxon>Bacteria</taxon>
        <taxon>Bacillati</taxon>
        <taxon>Bacillota</taxon>
        <taxon>Tissierellia</taxon>
        <taxon>Tissierellales</taxon>
        <taxon>Peptoniphilaceae</taxon>
        <taxon>Anaerosphaera</taxon>
    </lineage>
</organism>
<feature type="transmembrane region" description="Helical" evidence="1">
    <location>
        <begin position="6"/>
        <end position="31"/>
    </location>
</feature>
<keyword evidence="1" id="KW-0812">Transmembrane</keyword>
<proteinExistence type="predicted"/>
<dbReference type="PANTHER" id="PTHR38468:SF1">
    <property type="entry name" value="SLL0939 PROTEIN"/>
    <property type="match status" value="1"/>
</dbReference>
<keyword evidence="1" id="KW-1133">Transmembrane helix</keyword>
<dbReference type="RefSeq" id="WP_073185461.1">
    <property type="nucleotide sequence ID" value="NZ_FQXI01000016.1"/>
</dbReference>
<protein>
    <submittedName>
        <fullName evidence="2">Uncharacterized membrane protein</fullName>
    </submittedName>
</protein>
<feature type="transmembrane region" description="Helical" evidence="1">
    <location>
        <begin position="52"/>
        <end position="75"/>
    </location>
</feature>
<dbReference type="EMBL" id="FQXI01000016">
    <property type="protein sequence ID" value="SHH61792.1"/>
    <property type="molecule type" value="Genomic_DNA"/>
</dbReference>
<evidence type="ECO:0000313" key="3">
    <source>
        <dbReference type="Proteomes" id="UP000184032"/>
    </source>
</evidence>
<evidence type="ECO:0000256" key="1">
    <source>
        <dbReference type="SAM" id="Phobius"/>
    </source>
</evidence>